<proteinExistence type="predicted"/>
<keyword evidence="1" id="KW-1133">Transmembrane helix</keyword>
<organism evidence="2 3">
    <name type="scientific">Cylindrotheca closterium</name>
    <dbReference type="NCBI Taxonomy" id="2856"/>
    <lineage>
        <taxon>Eukaryota</taxon>
        <taxon>Sar</taxon>
        <taxon>Stramenopiles</taxon>
        <taxon>Ochrophyta</taxon>
        <taxon>Bacillariophyta</taxon>
        <taxon>Bacillariophyceae</taxon>
        <taxon>Bacillariophycidae</taxon>
        <taxon>Bacillariales</taxon>
        <taxon>Bacillariaceae</taxon>
        <taxon>Cylindrotheca</taxon>
    </lineage>
</organism>
<name>A0AAD2CBP9_9STRA</name>
<feature type="transmembrane region" description="Helical" evidence="1">
    <location>
        <begin position="73"/>
        <end position="93"/>
    </location>
</feature>
<comment type="caution">
    <text evidence="2">The sequence shown here is derived from an EMBL/GenBank/DDBJ whole genome shotgun (WGS) entry which is preliminary data.</text>
</comment>
<keyword evidence="3" id="KW-1185">Reference proteome</keyword>
<keyword evidence="1" id="KW-0812">Transmembrane</keyword>
<dbReference type="AlphaFoldDB" id="A0AAD2CBP9"/>
<dbReference type="Proteomes" id="UP001295423">
    <property type="component" value="Unassembled WGS sequence"/>
</dbReference>
<dbReference type="EMBL" id="CAKOGP040000002">
    <property type="protein sequence ID" value="CAJ1925532.1"/>
    <property type="molecule type" value="Genomic_DNA"/>
</dbReference>
<protein>
    <submittedName>
        <fullName evidence="2">Uncharacterized protein</fullName>
    </submittedName>
</protein>
<gene>
    <name evidence="2" type="ORF">CYCCA115_LOCUS1151</name>
</gene>
<keyword evidence="1" id="KW-0472">Membrane</keyword>
<reference evidence="2" key="1">
    <citation type="submission" date="2023-08" db="EMBL/GenBank/DDBJ databases">
        <authorList>
            <person name="Audoor S."/>
            <person name="Bilcke G."/>
        </authorList>
    </citation>
    <scope>NUCLEOTIDE SEQUENCE</scope>
</reference>
<evidence type="ECO:0000313" key="2">
    <source>
        <dbReference type="EMBL" id="CAJ1925532.1"/>
    </source>
</evidence>
<accession>A0AAD2CBP9</accession>
<evidence type="ECO:0000313" key="3">
    <source>
        <dbReference type="Proteomes" id="UP001295423"/>
    </source>
</evidence>
<sequence>MLSNLLGQMCNPLDELWCRETRDVDDSSADAGEVGLMSVLALTDVVGVYNLADFMIRPDGSQQEPDNMLPQEKIMVTMIAFPFLTIVIAFAFAPRKNAALIAAATHGLYTLHQLVHCDTWRALFHSDTQLTMEFFIYTKEMWLMVSMIIWYLESKAEAQNARQKTSQKTS</sequence>
<evidence type="ECO:0000256" key="1">
    <source>
        <dbReference type="SAM" id="Phobius"/>
    </source>
</evidence>
<feature type="transmembrane region" description="Helical" evidence="1">
    <location>
        <begin position="134"/>
        <end position="152"/>
    </location>
</feature>